<keyword evidence="3" id="KW-1003">Cell membrane</keyword>
<dbReference type="PANTHER" id="PTHR34582:SF6">
    <property type="entry name" value="UPF0702 TRANSMEMBRANE PROTEIN YCAP"/>
    <property type="match status" value="1"/>
</dbReference>
<evidence type="ECO:0000259" key="9">
    <source>
        <dbReference type="Pfam" id="PF04239"/>
    </source>
</evidence>
<evidence type="ECO:0000256" key="7">
    <source>
        <dbReference type="SAM" id="MobiDB-lite"/>
    </source>
</evidence>
<dbReference type="Proteomes" id="UP000199093">
    <property type="component" value="Unassembled WGS sequence"/>
</dbReference>
<evidence type="ECO:0000313" key="12">
    <source>
        <dbReference type="Proteomes" id="UP000199093"/>
    </source>
</evidence>
<sequence>MDWSEMIYQDWSGLLRTVIVGTLAYAALVAALRASGKRTLAKLNAFDLVVTVALGSTLSAILLNESIALAEGLVALGLLIGLQYAVAFLSVRSKGFAQLVRSEPSLLMRRGTPLPAALRQARVTRSELDSVIRTHGSQNRDAVASVILESDGSFSVILEQDGQRVTPLPTTDFDPPSATDPAPKAG</sequence>
<reference evidence="11 12" key="1">
    <citation type="submission" date="2016-10" db="EMBL/GenBank/DDBJ databases">
        <authorList>
            <person name="de Groot N.N."/>
        </authorList>
    </citation>
    <scope>NUCLEOTIDE SEQUENCE [LARGE SCALE GENOMIC DNA]</scope>
    <source>
        <strain evidence="11 12">DSM 26424</strain>
    </source>
</reference>
<dbReference type="Pfam" id="PF20730">
    <property type="entry name" value="YetF_N"/>
    <property type="match status" value="1"/>
</dbReference>
<evidence type="ECO:0000256" key="6">
    <source>
        <dbReference type="ARBA" id="ARBA00023136"/>
    </source>
</evidence>
<protein>
    <submittedName>
        <fullName evidence="11">Uncharacterized membrane protein YcaP, DUF421 family</fullName>
    </submittedName>
</protein>
<accession>A0A1G8UE49</accession>
<dbReference type="InterPro" id="IPR023090">
    <property type="entry name" value="UPF0702_alpha/beta_dom_sf"/>
</dbReference>
<dbReference type="InterPro" id="IPR007353">
    <property type="entry name" value="DUF421"/>
</dbReference>
<evidence type="ECO:0000256" key="2">
    <source>
        <dbReference type="ARBA" id="ARBA00006448"/>
    </source>
</evidence>
<evidence type="ECO:0000256" key="3">
    <source>
        <dbReference type="ARBA" id="ARBA00022475"/>
    </source>
</evidence>
<comment type="subcellular location">
    <subcellularLocation>
        <location evidence="1">Cell membrane</location>
        <topology evidence="1">Multi-pass membrane protein</topology>
    </subcellularLocation>
</comment>
<proteinExistence type="inferred from homology"/>
<dbReference type="InterPro" id="IPR048454">
    <property type="entry name" value="YetF_N"/>
</dbReference>
<feature type="domain" description="YetF C-terminal" evidence="9">
    <location>
        <begin position="92"/>
        <end position="163"/>
    </location>
</feature>
<feature type="transmembrane region" description="Helical" evidence="8">
    <location>
        <begin position="44"/>
        <end position="63"/>
    </location>
</feature>
<dbReference type="RefSeq" id="WP_089852213.1">
    <property type="nucleotide sequence ID" value="NZ_FNEJ01000040.1"/>
</dbReference>
<keyword evidence="12" id="KW-1185">Reference proteome</keyword>
<name>A0A1G8UE49_9RHOB</name>
<organism evidence="11 12">
    <name type="scientific">Salipiger marinus</name>
    <dbReference type="NCBI Taxonomy" id="555512"/>
    <lineage>
        <taxon>Bacteria</taxon>
        <taxon>Pseudomonadati</taxon>
        <taxon>Pseudomonadota</taxon>
        <taxon>Alphaproteobacteria</taxon>
        <taxon>Rhodobacterales</taxon>
        <taxon>Roseobacteraceae</taxon>
        <taxon>Salipiger</taxon>
    </lineage>
</organism>
<dbReference type="GO" id="GO:0005886">
    <property type="term" value="C:plasma membrane"/>
    <property type="evidence" value="ECO:0007669"/>
    <property type="project" value="UniProtKB-SubCell"/>
</dbReference>
<feature type="transmembrane region" description="Helical" evidence="8">
    <location>
        <begin position="69"/>
        <end position="91"/>
    </location>
</feature>
<evidence type="ECO:0000256" key="4">
    <source>
        <dbReference type="ARBA" id="ARBA00022692"/>
    </source>
</evidence>
<dbReference type="Pfam" id="PF04239">
    <property type="entry name" value="DUF421"/>
    <property type="match status" value="1"/>
</dbReference>
<keyword evidence="6 8" id="KW-0472">Membrane</keyword>
<comment type="similarity">
    <text evidence="2">Belongs to the UPF0702 family.</text>
</comment>
<feature type="region of interest" description="Disordered" evidence="7">
    <location>
        <begin position="165"/>
        <end position="186"/>
    </location>
</feature>
<evidence type="ECO:0000313" key="11">
    <source>
        <dbReference type="EMBL" id="SDJ52048.1"/>
    </source>
</evidence>
<evidence type="ECO:0000256" key="8">
    <source>
        <dbReference type="SAM" id="Phobius"/>
    </source>
</evidence>
<keyword evidence="4 8" id="KW-0812">Transmembrane</keyword>
<evidence type="ECO:0000256" key="1">
    <source>
        <dbReference type="ARBA" id="ARBA00004651"/>
    </source>
</evidence>
<evidence type="ECO:0000256" key="5">
    <source>
        <dbReference type="ARBA" id="ARBA00022989"/>
    </source>
</evidence>
<evidence type="ECO:0000259" key="10">
    <source>
        <dbReference type="Pfam" id="PF20730"/>
    </source>
</evidence>
<dbReference type="PANTHER" id="PTHR34582">
    <property type="entry name" value="UPF0702 TRANSMEMBRANE PROTEIN YCAP"/>
    <property type="match status" value="1"/>
</dbReference>
<gene>
    <name evidence="11" type="ORF">SAMN04487993_10409</name>
</gene>
<keyword evidence="5 8" id="KW-1133">Transmembrane helix</keyword>
<dbReference type="AlphaFoldDB" id="A0A1G8UE49"/>
<dbReference type="OrthoDB" id="9793799at2"/>
<dbReference type="EMBL" id="FNEJ01000040">
    <property type="protein sequence ID" value="SDJ52048.1"/>
    <property type="molecule type" value="Genomic_DNA"/>
</dbReference>
<dbReference type="STRING" id="555512.SAMN04487993_10409"/>
<feature type="transmembrane region" description="Helical" evidence="8">
    <location>
        <begin position="13"/>
        <end position="32"/>
    </location>
</feature>
<dbReference type="Gene3D" id="3.30.240.20">
    <property type="entry name" value="bsu07140 like domains"/>
    <property type="match status" value="1"/>
</dbReference>
<feature type="domain" description="YetF-like N-terminal transmembrane" evidence="10">
    <location>
        <begin position="22"/>
        <end position="88"/>
    </location>
</feature>